<evidence type="ECO:0000313" key="3">
    <source>
        <dbReference type="Proteomes" id="UP001279734"/>
    </source>
</evidence>
<sequence>MACTGMYQQDQHHQPAACHQFPRLDGWRPRRASTLHIEQSHTASCRPHNHQDRGSVHQKQLGHWRCYIPAQHYKTDLSKTKCNCLGAQLTSSINRQQLHIPTTAQLAETPGAHSATSQQLCINSSTPSRLPARGIESRAPQQVSEAIKLAALGEPSMSAFRPSHIVLFGSTSSRKGKSTASYIPNHNTLSNSRGLLHQIPATQKLLPVYNSSKHIQMNYLKHPLAFTNHTLHTNWLQTDTPRIYTLQSCSSPRHLQLLSNQTLQRWQPATTISIRHHNNSSMHDNRPSPKVHSSPSPKDHNKTSMHHSYHSLK</sequence>
<accession>A0AAD3SKT2</accession>
<gene>
    <name evidence="2" type="ORF">Nepgr_014838</name>
</gene>
<reference evidence="2" key="1">
    <citation type="submission" date="2023-05" db="EMBL/GenBank/DDBJ databases">
        <title>Nepenthes gracilis genome sequencing.</title>
        <authorList>
            <person name="Fukushima K."/>
        </authorList>
    </citation>
    <scope>NUCLEOTIDE SEQUENCE</scope>
    <source>
        <strain evidence="2">SING2019-196</strain>
    </source>
</reference>
<name>A0AAD3SKT2_NEPGR</name>
<dbReference type="AlphaFoldDB" id="A0AAD3SKT2"/>
<feature type="compositionally biased region" description="Basic residues" evidence="1">
    <location>
        <begin position="303"/>
        <end position="313"/>
    </location>
</feature>
<feature type="region of interest" description="Disordered" evidence="1">
    <location>
        <begin position="275"/>
        <end position="313"/>
    </location>
</feature>
<organism evidence="2 3">
    <name type="scientific">Nepenthes gracilis</name>
    <name type="common">Slender pitcher plant</name>
    <dbReference type="NCBI Taxonomy" id="150966"/>
    <lineage>
        <taxon>Eukaryota</taxon>
        <taxon>Viridiplantae</taxon>
        <taxon>Streptophyta</taxon>
        <taxon>Embryophyta</taxon>
        <taxon>Tracheophyta</taxon>
        <taxon>Spermatophyta</taxon>
        <taxon>Magnoliopsida</taxon>
        <taxon>eudicotyledons</taxon>
        <taxon>Gunneridae</taxon>
        <taxon>Pentapetalae</taxon>
        <taxon>Caryophyllales</taxon>
        <taxon>Nepenthaceae</taxon>
        <taxon>Nepenthes</taxon>
    </lineage>
</organism>
<dbReference type="EMBL" id="BSYO01000012">
    <property type="protein sequence ID" value="GMH12997.1"/>
    <property type="molecule type" value="Genomic_DNA"/>
</dbReference>
<keyword evidence="3" id="KW-1185">Reference proteome</keyword>
<protein>
    <submittedName>
        <fullName evidence="2">Uncharacterized protein</fullName>
    </submittedName>
</protein>
<dbReference type="Proteomes" id="UP001279734">
    <property type="component" value="Unassembled WGS sequence"/>
</dbReference>
<evidence type="ECO:0000256" key="1">
    <source>
        <dbReference type="SAM" id="MobiDB-lite"/>
    </source>
</evidence>
<evidence type="ECO:0000313" key="2">
    <source>
        <dbReference type="EMBL" id="GMH12997.1"/>
    </source>
</evidence>
<proteinExistence type="predicted"/>
<comment type="caution">
    <text evidence="2">The sequence shown here is derived from an EMBL/GenBank/DDBJ whole genome shotgun (WGS) entry which is preliminary data.</text>
</comment>